<dbReference type="InterPro" id="IPR002110">
    <property type="entry name" value="Ankyrin_rpt"/>
</dbReference>
<keyword evidence="5" id="KW-1185">Reference proteome</keyword>
<evidence type="ECO:0000256" key="3">
    <source>
        <dbReference type="PROSITE-ProRule" id="PRU00023"/>
    </source>
</evidence>
<dbReference type="Pfam" id="PF12796">
    <property type="entry name" value="Ank_2"/>
    <property type="match status" value="1"/>
</dbReference>
<dbReference type="PANTHER" id="PTHR24198:SF165">
    <property type="entry name" value="ANKYRIN REPEAT-CONTAINING PROTEIN-RELATED"/>
    <property type="match status" value="1"/>
</dbReference>
<dbReference type="RefSeq" id="XP_028469986.1">
    <property type="nucleotide sequence ID" value="XM_028610146.1"/>
</dbReference>
<organism evidence="4 5">
    <name type="scientific">Sodiomyces alkalinus (strain CBS 110278 / VKM F-3762 / F11)</name>
    <name type="common">Alkaliphilic filamentous fungus</name>
    <dbReference type="NCBI Taxonomy" id="1314773"/>
    <lineage>
        <taxon>Eukaryota</taxon>
        <taxon>Fungi</taxon>
        <taxon>Dikarya</taxon>
        <taxon>Ascomycota</taxon>
        <taxon>Pezizomycotina</taxon>
        <taxon>Sordariomycetes</taxon>
        <taxon>Hypocreomycetidae</taxon>
        <taxon>Glomerellales</taxon>
        <taxon>Plectosphaerellaceae</taxon>
        <taxon>Sodiomyces</taxon>
    </lineage>
</organism>
<dbReference type="PROSITE" id="PS50088">
    <property type="entry name" value="ANK_REPEAT"/>
    <property type="match status" value="1"/>
</dbReference>
<evidence type="ECO:0000256" key="1">
    <source>
        <dbReference type="ARBA" id="ARBA00022737"/>
    </source>
</evidence>
<protein>
    <submittedName>
        <fullName evidence="4">Uncharacterized protein</fullName>
    </submittedName>
</protein>
<evidence type="ECO:0000313" key="4">
    <source>
        <dbReference type="EMBL" id="ROT42180.1"/>
    </source>
</evidence>
<dbReference type="Proteomes" id="UP000272025">
    <property type="component" value="Unassembled WGS sequence"/>
</dbReference>
<dbReference type="EMBL" id="ML119051">
    <property type="protein sequence ID" value="ROT42180.1"/>
    <property type="molecule type" value="Genomic_DNA"/>
</dbReference>
<accession>A0A3N2Q617</accession>
<keyword evidence="2 3" id="KW-0040">ANK repeat</keyword>
<sequence>MYHHRIAELAHQWGIVLPPAPSPLTRPSHPPTFRNADDDFHAEELVKRRQLSHGRTESTGNLRKAFSSKKKAYDPRLVFDALNSHVAHCGRPGVAESLIKLLLASGGDVNLPQKPKTGLLSRRRSLETLGERSRLLQQAVTNNQPDMVAVLLPHADAVALDTSLPIAIQERNPDIVELLLRYGAGAGAASTADGQDAFRDLCASGGQPQLVSLLLRSGGRPSVSWLSQCMIDAVRAGCLGTVLHLSRSAADGNLNQGEALNTAILHSRHDIVLAIIAGINPPQGQVLNEAFAQLMGHASMNPNEKARAAELLLCAGPHGDSTALALLDAATTESLEMVHVLVAHGASIAYRDALALRKAISNGRVDVAQIMLSGKSPLSSIQASECVGLIPRHMGRDHGHLLLDLLLRRGASGNPLHEKLIGSAEDGDVGSVALLLSPQSHEVASVDYKGGLALQIAVRRCDVPMTRQMLASNLSSDTMTSVFHETKTLPPSDRLNIAECFLDKGLPETTVQEALQEAISEKPPQRDENLIALLLKYTTDVKSSAGPLAAAVQQKDINLLAALLQKNVSPQTAVEILPTVVTTVVDPRARLEMTSLILSSVPGTDPAKISLALIHVLELKPPDMRLLQVLLHQGRADINSNEGLVVATAIRNHDPPVLDMLLKQGNPSPATTRRGLSELSHLPSCEKKAAKLQTLLRYTKETALLDDILVKEVHSLIHTSPENRNPCIIKVLLLSGANVNAHNAAALCHAVSAADAHLTDLLCAAKPNAAALAYALPHALRIADAMDRLTFAKKLLDAGAPSAEANRALGFAIKTYTDDMPLLRTLSKKADTADGEALLAAVRRERPDILELVLQRMHPSSAVNTAFAEAIKSHDKELRALMCTLLLKHGASGAVASDALRAAAADGDLVLGNLLVSHGVGVDEQAVIQACRSGAADVLAMLLSGDKNHASIVDEKTLGRGFQAATEVGDLKKRAAVLAPLLARGVGGDALNGQLVSAVRFGADGEDLVRILLRAGADPNYYNGEAVWAATQSAYLGSLEMMLGTAHAGDTDHPKPTAATLKRALQASGKLGARPRLDVVEMLFQAGLSVCEELHIALNKAVNEEVPDEKLIEAFVRHGASPLPRGRRTLVDAANRCSPSIVSLLLEAADVSGDDVSLVIRQSFTKDTAGTWFDEQGFLVLQSMLDKGARGEGISSVLALVLDMASDGERPELANRFIDLLSAHDVDVDYQDGKLLISATSACDVVLIKRLLEKKPRAETLSRAFYRVFDTALAEDDALQLISLFTEYGDGETRLDVMYTMPGISPILFLALAQYPRSTRVVRTLLDAGFYHDQMTVFHVAPGLEEDEEETVTLLTWSLLQPQKKISSNVIHVLVEAGAKVNVETRVSRVTPLMAAIQARRPDIVKRLLLEGAEVDVADAGGDTPLAMATDIGGELAITIMSSLLAAGASRDDGSLHNAARELNLPAVQVLVEYGHDPDFPSHLHDGRSALGELCLRAADSSEFTAAREKTAEKVMGFLIEKGSDMTLKVAGKSILHLALESRDPLTTTRLLLKCGMWKHVNRKFNLYTDGGGGGHTYTYSPTMYVAKALPASEVRDPLVALLRANRGEDVYYANAGPQPDDAAGLPDDLALQERERRARLARLAHEQEDHERSLARTRSLAAVQAQIWTHQAELEDGRRRRTQGEEMAAMGERARAEEAGFLAAMRLRQEERAAEAAHQRTLTAAATARTRQEVEMEGRRQAQGIEWERKMAAERVEHAKAMSALRVSEREDVDRMDREQNERVNRRITEQRRLVESQSGLAGQLAGVGANGRRQIGYISGELS</sequence>
<evidence type="ECO:0000256" key="2">
    <source>
        <dbReference type="ARBA" id="ARBA00023043"/>
    </source>
</evidence>
<dbReference type="STRING" id="1314773.A0A3N2Q617"/>
<dbReference type="Gene3D" id="1.25.40.20">
    <property type="entry name" value="Ankyrin repeat-containing domain"/>
    <property type="match status" value="5"/>
</dbReference>
<keyword evidence="1" id="KW-0677">Repeat</keyword>
<dbReference type="OrthoDB" id="194358at2759"/>
<evidence type="ECO:0000313" key="5">
    <source>
        <dbReference type="Proteomes" id="UP000272025"/>
    </source>
</evidence>
<dbReference type="GeneID" id="39578624"/>
<feature type="repeat" description="ANK" evidence="3">
    <location>
        <begin position="1388"/>
        <end position="1420"/>
    </location>
</feature>
<name>A0A3N2Q617_SODAK</name>
<dbReference type="PROSITE" id="PS50297">
    <property type="entry name" value="ANK_REP_REGION"/>
    <property type="match status" value="1"/>
</dbReference>
<dbReference type="PANTHER" id="PTHR24198">
    <property type="entry name" value="ANKYRIN REPEAT AND PROTEIN KINASE DOMAIN-CONTAINING PROTEIN"/>
    <property type="match status" value="1"/>
</dbReference>
<reference evidence="4 5" key="1">
    <citation type="journal article" date="2018" name="Mol. Ecol.">
        <title>The obligate alkalophilic soda-lake fungus Sodiomyces alkalinus has shifted to a protein diet.</title>
        <authorList>
            <person name="Grum-Grzhimaylo A.A."/>
            <person name="Falkoski D.L."/>
            <person name="van den Heuvel J."/>
            <person name="Valero-Jimenez C.A."/>
            <person name="Min B."/>
            <person name="Choi I.G."/>
            <person name="Lipzen A."/>
            <person name="Daum C.G."/>
            <person name="Aanen D.K."/>
            <person name="Tsang A."/>
            <person name="Henrissat B."/>
            <person name="Bilanenko E.N."/>
            <person name="de Vries R.P."/>
            <person name="van Kan J.A.L."/>
            <person name="Grigoriev I.V."/>
            <person name="Debets A.J.M."/>
        </authorList>
    </citation>
    <scope>NUCLEOTIDE SEQUENCE [LARGE SCALE GENOMIC DNA]</scope>
    <source>
        <strain evidence="4 5">F11</strain>
    </source>
</reference>
<proteinExistence type="predicted"/>
<dbReference type="InterPro" id="IPR036770">
    <property type="entry name" value="Ankyrin_rpt-contain_sf"/>
</dbReference>
<dbReference type="SMART" id="SM00248">
    <property type="entry name" value="ANK"/>
    <property type="match status" value="14"/>
</dbReference>
<dbReference type="SUPFAM" id="SSF48403">
    <property type="entry name" value="Ankyrin repeat"/>
    <property type="match status" value="4"/>
</dbReference>
<gene>
    <name evidence="4" type="ORF">SODALDRAFT_326351</name>
</gene>